<accession>B4N2K0</accession>
<evidence type="ECO:0000313" key="2">
    <source>
        <dbReference type="Proteomes" id="UP000007798"/>
    </source>
</evidence>
<dbReference type="KEGG" id="dwi:6644802"/>
<proteinExistence type="predicted"/>
<keyword evidence="2" id="KW-1185">Reference proteome</keyword>
<organism evidence="1 2">
    <name type="scientific">Drosophila willistoni</name>
    <name type="common">Fruit fly</name>
    <dbReference type="NCBI Taxonomy" id="7260"/>
    <lineage>
        <taxon>Eukaryota</taxon>
        <taxon>Metazoa</taxon>
        <taxon>Ecdysozoa</taxon>
        <taxon>Arthropoda</taxon>
        <taxon>Hexapoda</taxon>
        <taxon>Insecta</taxon>
        <taxon>Pterygota</taxon>
        <taxon>Neoptera</taxon>
        <taxon>Endopterygota</taxon>
        <taxon>Diptera</taxon>
        <taxon>Brachycera</taxon>
        <taxon>Muscomorpha</taxon>
        <taxon>Ephydroidea</taxon>
        <taxon>Drosophilidae</taxon>
        <taxon>Drosophila</taxon>
        <taxon>Sophophora</taxon>
    </lineage>
</organism>
<protein>
    <submittedName>
        <fullName evidence="1">Uncharacterized protein</fullName>
    </submittedName>
</protein>
<dbReference type="HOGENOM" id="CLU_128405_0_0_1"/>
<dbReference type="STRING" id="7260.B4N2K0"/>
<dbReference type="Proteomes" id="UP000007798">
    <property type="component" value="Unassembled WGS sequence"/>
</dbReference>
<dbReference type="InParanoid" id="B4N2K0"/>
<dbReference type="AlphaFoldDB" id="B4N2K0"/>
<gene>
    <name evidence="1" type="primary">Dwil\GK16108</name>
    <name evidence="1" type="ORF">Dwil_GK16108</name>
</gene>
<reference evidence="1 2" key="1">
    <citation type="journal article" date="2007" name="Nature">
        <title>Evolution of genes and genomes on the Drosophila phylogeny.</title>
        <authorList>
            <consortium name="Drosophila 12 Genomes Consortium"/>
            <person name="Clark A.G."/>
            <person name="Eisen M.B."/>
            <person name="Smith D.R."/>
            <person name="Bergman C.M."/>
            <person name="Oliver B."/>
            <person name="Markow T.A."/>
            <person name="Kaufman T.C."/>
            <person name="Kellis M."/>
            <person name="Gelbart W."/>
            <person name="Iyer V.N."/>
            <person name="Pollard D.A."/>
            <person name="Sackton T.B."/>
            <person name="Larracuente A.M."/>
            <person name="Singh N.D."/>
            <person name="Abad J.P."/>
            <person name="Abt D.N."/>
            <person name="Adryan B."/>
            <person name="Aguade M."/>
            <person name="Akashi H."/>
            <person name="Anderson W.W."/>
            <person name="Aquadro C.F."/>
            <person name="Ardell D.H."/>
            <person name="Arguello R."/>
            <person name="Artieri C.G."/>
            <person name="Barbash D.A."/>
            <person name="Barker D."/>
            <person name="Barsanti P."/>
            <person name="Batterham P."/>
            <person name="Batzoglou S."/>
            <person name="Begun D."/>
            <person name="Bhutkar A."/>
            <person name="Blanco E."/>
            <person name="Bosak S.A."/>
            <person name="Bradley R.K."/>
            <person name="Brand A.D."/>
            <person name="Brent M.R."/>
            <person name="Brooks A.N."/>
            <person name="Brown R.H."/>
            <person name="Butlin R.K."/>
            <person name="Caggese C."/>
            <person name="Calvi B.R."/>
            <person name="Bernardo de Carvalho A."/>
            <person name="Caspi A."/>
            <person name="Castrezana S."/>
            <person name="Celniker S.E."/>
            <person name="Chang J.L."/>
            <person name="Chapple C."/>
            <person name="Chatterji S."/>
            <person name="Chinwalla A."/>
            <person name="Civetta A."/>
            <person name="Clifton S.W."/>
            <person name="Comeron J.M."/>
            <person name="Costello J.C."/>
            <person name="Coyne J.A."/>
            <person name="Daub J."/>
            <person name="David R.G."/>
            <person name="Delcher A.L."/>
            <person name="Delehaunty K."/>
            <person name="Do C.B."/>
            <person name="Ebling H."/>
            <person name="Edwards K."/>
            <person name="Eickbush T."/>
            <person name="Evans J.D."/>
            <person name="Filipski A."/>
            <person name="Findeiss S."/>
            <person name="Freyhult E."/>
            <person name="Fulton L."/>
            <person name="Fulton R."/>
            <person name="Garcia A.C."/>
            <person name="Gardiner A."/>
            <person name="Garfield D.A."/>
            <person name="Garvin B.E."/>
            <person name="Gibson G."/>
            <person name="Gilbert D."/>
            <person name="Gnerre S."/>
            <person name="Godfrey J."/>
            <person name="Good R."/>
            <person name="Gotea V."/>
            <person name="Gravely B."/>
            <person name="Greenberg A.J."/>
            <person name="Griffiths-Jones S."/>
            <person name="Gross S."/>
            <person name="Guigo R."/>
            <person name="Gustafson E.A."/>
            <person name="Haerty W."/>
            <person name="Hahn M.W."/>
            <person name="Halligan D.L."/>
            <person name="Halpern A.L."/>
            <person name="Halter G.M."/>
            <person name="Han M.V."/>
            <person name="Heger A."/>
            <person name="Hillier L."/>
            <person name="Hinrichs A.S."/>
            <person name="Holmes I."/>
            <person name="Hoskins R.A."/>
            <person name="Hubisz M.J."/>
            <person name="Hultmark D."/>
            <person name="Huntley M.A."/>
            <person name="Jaffe D.B."/>
            <person name="Jagadeeshan S."/>
            <person name="Jeck W.R."/>
            <person name="Johnson J."/>
            <person name="Jones C.D."/>
            <person name="Jordan W.C."/>
            <person name="Karpen G.H."/>
            <person name="Kataoka E."/>
            <person name="Keightley P.D."/>
            <person name="Kheradpour P."/>
            <person name="Kirkness E.F."/>
            <person name="Koerich L.B."/>
            <person name="Kristiansen K."/>
            <person name="Kudrna D."/>
            <person name="Kulathinal R.J."/>
            <person name="Kumar S."/>
            <person name="Kwok R."/>
            <person name="Lander E."/>
            <person name="Langley C.H."/>
            <person name="Lapoint R."/>
            <person name="Lazzaro B.P."/>
            <person name="Lee S.J."/>
            <person name="Levesque L."/>
            <person name="Li R."/>
            <person name="Lin C.F."/>
            <person name="Lin M.F."/>
            <person name="Lindblad-Toh K."/>
            <person name="Llopart A."/>
            <person name="Long M."/>
            <person name="Low L."/>
            <person name="Lozovsky E."/>
            <person name="Lu J."/>
            <person name="Luo M."/>
            <person name="Machado C.A."/>
            <person name="Makalowski W."/>
            <person name="Marzo M."/>
            <person name="Matsuda M."/>
            <person name="Matzkin L."/>
            <person name="McAllister B."/>
            <person name="McBride C.S."/>
            <person name="McKernan B."/>
            <person name="McKernan K."/>
            <person name="Mendez-Lago M."/>
            <person name="Minx P."/>
            <person name="Mollenhauer M.U."/>
            <person name="Montooth K."/>
            <person name="Mount S.M."/>
            <person name="Mu X."/>
            <person name="Myers E."/>
            <person name="Negre B."/>
            <person name="Newfeld S."/>
            <person name="Nielsen R."/>
            <person name="Noor M.A."/>
            <person name="O'Grady P."/>
            <person name="Pachter L."/>
            <person name="Papaceit M."/>
            <person name="Parisi M.J."/>
            <person name="Parisi M."/>
            <person name="Parts L."/>
            <person name="Pedersen J.S."/>
            <person name="Pesole G."/>
            <person name="Phillippy A.M."/>
            <person name="Ponting C.P."/>
            <person name="Pop M."/>
            <person name="Porcelli D."/>
            <person name="Powell J.R."/>
            <person name="Prohaska S."/>
            <person name="Pruitt K."/>
            <person name="Puig M."/>
            <person name="Quesneville H."/>
            <person name="Ram K.R."/>
            <person name="Rand D."/>
            <person name="Rasmussen M.D."/>
            <person name="Reed L.K."/>
            <person name="Reenan R."/>
            <person name="Reily A."/>
            <person name="Remington K.A."/>
            <person name="Rieger T.T."/>
            <person name="Ritchie M.G."/>
            <person name="Robin C."/>
            <person name="Rogers Y.H."/>
            <person name="Rohde C."/>
            <person name="Rozas J."/>
            <person name="Rubenfield M.J."/>
            <person name="Ruiz A."/>
            <person name="Russo S."/>
            <person name="Salzberg S.L."/>
            <person name="Sanchez-Gracia A."/>
            <person name="Saranga D.J."/>
            <person name="Sato H."/>
            <person name="Schaeffer S.W."/>
            <person name="Schatz M.C."/>
            <person name="Schlenke T."/>
            <person name="Schwartz R."/>
            <person name="Segarra C."/>
            <person name="Singh R.S."/>
            <person name="Sirot L."/>
            <person name="Sirota M."/>
            <person name="Sisneros N.B."/>
            <person name="Smith C.D."/>
            <person name="Smith T.F."/>
            <person name="Spieth J."/>
            <person name="Stage D.E."/>
            <person name="Stark A."/>
            <person name="Stephan W."/>
            <person name="Strausberg R.L."/>
            <person name="Strempel S."/>
            <person name="Sturgill D."/>
            <person name="Sutton G."/>
            <person name="Sutton G.G."/>
            <person name="Tao W."/>
            <person name="Teichmann S."/>
            <person name="Tobari Y.N."/>
            <person name="Tomimura Y."/>
            <person name="Tsolas J.M."/>
            <person name="Valente V.L."/>
            <person name="Venter E."/>
            <person name="Venter J.C."/>
            <person name="Vicario S."/>
            <person name="Vieira F.G."/>
            <person name="Vilella A.J."/>
            <person name="Villasante A."/>
            <person name="Walenz B."/>
            <person name="Wang J."/>
            <person name="Wasserman M."/>
            <person name="Watts T."/>
            <person name="Wilson D."/>
            <person name="Wilson R.K."/>
            <person name="Wing R.A."/>
            <person name="Wolfner M.F."/>
            <person name="Wong A."/>
            <person name="Wong G.K."/>
            <person name="Wu C.I."/>
            <person name="Wu G."/>
            <person name="Yamamoto D."/>
            <person name="Yang H.P."/>
            <person name="Yang S.P."/>
            <person name="Yorke J.A."/>
            <person name="Yoshida K."/>
            <person name="Zdobnov E."/>
            <person name="Zhang P."/>
            <person name="Zhang Y."/>
            <person name="Zimin A.V."/>
            <person name="Baldwin J."/>
            <person name="Abdouelleil A."/>
            <person name="Abdulkadir J."/>
            <person name="Abebe A."/>
            <person name="Abera B."/>
            <person name="Abreu J."/>
            <person name="Acer S.C."/>
            <person name="Aftuck L."/>
            <person name="Alexander A."/>
            <person name="An P."/>
            <person name="Anderson E."/>
            <person name="Anderson S."/>
            <person name="Arachi H."/>
            <person name="Azer M."/>
            <person name="Bachantsang P."/>
            <person name="Barry A."/>
            <person name="Bayul T."/>
            <person name="Berlin A."/>
            <person name="Bessette D."/>
            <person name="Bloom T."/>
            <person name="Blye J."/>
            <person name="Boguslavskiy L."/>
            <person name="Bonnet C."/>
            <person name="Boukhgalter B."/>
            <person name="Bourzgui I."/>
            <person name="Brown A."/>
            <person name="Cahill P."/>
            <person name="Channer S."/>
            <person name="Cheshatsang Y."/>
            <person name="Chuda L."/>
            <person name="Citroen M."/>
            <person name="Collymore A."/>
            <person name="Cooke P."/>
            <person name="Costello M."/>
            <person name="D'Aco K."/>
            <person name="Daza R."/>
            <person name="De Haan G."/>
            <person name="DeGray S."/>
            <person name="DeMaso C."/>
            <person name="Dhargay N."/>
            <person name="Dooley K."/>
            <person name="Dooley E."/>
            <person name="Doricent M."/>
            <person name="Dorje P."/>
            <person name="Dorjee K."/>
            <person name="Dupes A."/>
            <person name="Elong R."/>
            <person name="Falk J."/>
            <person name="Farina A."/>
            <person name="Faro S."/>
            <person name="Ferguson D."/>
            <person name="Fisher S."/>
            <person name="Foley C.D."/>
            <person name="Franke A."/>
            <person name="Friedrich D."/>
            <person name="Gadbois L."/>
            <person name="Gearin G."/>
            <person name="Gearin C.R."/>
            <person name="Giannoukos G."/>
            <person name="Goode T."/>
            <person name="Graham J."/>
            <person name="Grandbois E."/>
            <person name="Grewal S."/>
            <person name="Gyaltsen K."/>
            <person name="Hafez N."/>
            <person name="Hagos B."/>
            <person name="Hall J."/>
            <person name="Henson C."/>
            <person name="Hollinger A."/>
            <person name="Honan T."/>
            <person name="Huard M.D."/>
            <person name="Hughes L."/>
            <person name="Hurhula B."/>
            <person name="Husby M.E."/>
            <person name="Kamat A."/>
            <person name="Kanga B."/>
            <person name="Kashin S."/>
            <person name="Khazanovich D."/>
            <person name="Kisner P."/>
            <person name="Lance K."/>
            <person name="Lara M."/>
            <person name="Lee W."/>
            <person name="Lennon N."/>
            <person name="Letendre F."/>
            <person name="LeVine R."/>
            <person name="Lipovsky A."/>
            <person name="Liu X."/>
            <person name="Liu J."/>
            <person name="Liu S."/>
            <person name="Lokyitsang T."/>
            <person name="Lokyitsang Y."/>
            <person name="Lubonja R."/>
            <person name="Lui A."/>
            <person name="MacDonald P."/>
            <person name="Magnisalis V."/>
            <person name="Maru K."/>
            <person name="Matthews C."/>
            <person name="McCusker W."/>
            <person name="McDonough S."/>
            <person name="Mehta T."/>
            <person name="Meldrim J."/>
            <person name="Meneus L."/>
            <person name="Mihai O."/>
            <person name="Mihalev A."/>
            <person name="Mihova T."/>
            <person name="Mittelman R."/>
            <person name="Mlenga V."/>
            <person name="Montmayeur A."/>
            <person name="Mulrain L."/>
            <person name="Navidi A."/>
            <person name="Naylor J."/>
            <person name="Negash T."/>
            <person name="Nguyen T."/>
            <person name="Nguyen N."/>
            <person name="Nicol R."/>
            <person name="Norbu C."/>
            <person name="Norbu N."/>
            <person name="Novod N."/>
            <person name="O'Neill B."/>
            <person name="Osman S."/>
            <person name="Markiewicz E."/>
            <person name="Oyono O.L."/>
            <person name="Patti C."/>
            <person name="Phunkhang P."/>
            <person name="Pierre F."/>
            <person name="Priest M."/>
            <person name="Raghuraman S."/>
            <person name="Rege F."/>
            <person name="Reyes R."/>
            <person name="Rise C."/>
            <person name="Rogov P."/>
            <person name="Ross K."/>
            <person name="Ryan E."/>
            <person name="Settipalli S."/>
            <person name="Shea T."/>
            <person name="Sherpa N."/>
            <person name="Shi L."/>
            <person name="Shih D."/>
            <person name="Sparrow T."/>
            <person name="Spaulding J."/>
            <person name="Stalker J."/>
            <person name="Stange-Thomann N."/>
            <person name="Stavropoulos S."/>
            <person name="Stone C."/>
            <person name="Strader C."/>
            <person name="Tesfaye S."/>
            <person name="Thomson T."/>
            <person name="Thoulutsang Y."/>
            <person name="Thoulutsang D."/>
            <person name="Topham K."/>
            <person name="Topping I."/>
            <person name="Tsamla T."/>
            <person name="Vassiliev H."/>
            <person name="Vo A."/>
            <person name="Wangchuk T."/>
            <person name="Wangdi T."/>
            <person name="Weiand M."/>
            <person name="Wilkinson J."/>
            <person name="Wilson A."/>
            <person name="Yadav S."/>
            <person name="Young G."/>
            <person name="Yu Q."/>
            <person name="Zembek L."/>
            <person name="Zhong D."/>
            <person name="Zimmer A."/>
            <person name="Zwirko Z."/>
            <person name="Jaffe D.B."/>
            <person name="Alvarez P."/>
            <person name="Brockman W."/>
            <person name="Butler J."/>
            <person name="Chin C."/>
            <person name="Gnerre S."/>
            <person name="Grabherr M."/>
            <person name="Kleber M."/>
            <person name="Mauceli E."/>
            <person name="MacCallum I."/>
        </authorList>
    </citation>
    <scope>NUCLEOTIDE SEQUENCE [LARGE SCALE GENOMIC DNA]</scope>
    <source>
        <strain evidence="2">Tucson 14030-0811.24</strain>
    </source>
</reference>
<evidence type="ECO:0000313" key="1">
    <source>
        <dbReference type="EMBL" id="EDW78589.2"/>
    </source>
</evidence>
<sequence>MSLNPFSFWNGQPVTGPVYPQMGDALQTNAMGYNGAGAGAGYGMGVGGAGAAAAAAAAATAGSQWSRPGLQTYPSAQCLGMQQRIPQQAPPPHMTRSMSSMGDYGGAPMTCPMPGNFFGGQQQIQYEPCIENGEAFCAYNGMDMNINCHAGSGSGSGGAQSGEKGDFW</sequence>
<name>B4N2K0_DROWI</name>
<dbReference type="EMBL" id="CH963925">
    <property type="protein sequence ID" value="EDW78589.2"/>
    <property type="molecule type" value="Genomic_DNA"/>
</dbReference>
<dbReference type="OrthoDB" id="7839470at2759"/>